<evidence type="ECO:0000313" key="1">
    <source>
        <dbReference type="EMBL" id="GME93830.1"/>
    </source>
</evidence>
<protein>
    <submittedName>
        <fullName evidence="1">Unnamed protein product</fullName>
    </submittedName>
</protein>
<dbReference type="EMBL" id="BSXV01001751">
    <property type="protein sequence ID" value="GME93830.1"/>
    <property type="molecule type" value="Genomic_DNA"/>
</dbReference>
<dbReference type="Proteomes" id="UP001165101">
    <property type="component" value="Unassembled WGS sequence"/>
</dbReference>
<sequence length="269" mass="30327">MLNEIIAVNGGNNCDTNLLTWGGFSNGNQSPWVIAIQNASLCEFSGIVNGFLVYFALTAGTSQLYASSRTLYYLSIQGKAPEIFSTCSKRGVPYMSVLFTGSIGALAYLSVQNNTALVFERLLSICATTGLIVWSGMCLSFIRFYHGLKFRPDIISRNDENYPYRSPFQPYLAYFGMIGAIILVLSSGFVVFTKGNWSTVYFFSCYGSLILFILCYVCYKILKRTKIHRLDQVDLDSGRREIDRIIWEEDRHYSSNFKEILAKLATLIF</sequence>
<reference evidence="1" key="1">
    <citation type="submission" date="2023-04" db="EMBL/GenBank/DDBJ databases">
        <title>Candida boidinii NBRC 1967.</title>
        <authorList>
            <person name="Ichikawa N."/>
            <person name="Sato H."/>
            <person name="Tonouchi N."/>
        </authorList>
    </citation>
    <scope>NUCLEOTIDE SEQUENCE</scope>
    <source>
        <strain evidence="1">NBRC 1967</strain>
    </source>
</reference>
<keyword evidence="2" id="KW-1185">Reference proteome</keyword>
<organism evidence="1 2">
    <name type="scientific">Candida boidinii</name>
    <name type="common">Yeast</name>
    <dbReference type="NCBI Taxonomy" id="5477"/>
    <lineage>
        <taxon>Eukaryota</taxon>
        <taxon>Fungi</taxon>
        <taxon>Dikarya</taxon>
        <taxon>Ascomycota</taxon>
        <taxon>Saccharomycotina</taxon>
        <taxon>Pichiomycetes</taxon>
        <taxon>Pichiales</taxon>
        <taxon>Pichiaceae</taxon>
        <taxon>Ogataea</taxon>
        <taxon>Ogataea/Candida clade</taxon>
    </lineage>
</organism>
<comment type="caution">
    <text evidence="1">The sequence shown here is derived from an EMBL/GenBank/DDBJ whole genome shotgun (WGS) entry which is preliminary data.</text>
</comment>
<gene>
    <name evidence="1" type="ORF">Cboi01_000328700</name>
</gene>
<evidence type="ECO:0000313" key="2">
    <source>
        <dbReference type="Proteomes" id="UP001165101"/>
    </source>
</evidence>
<name>A0ACB5TS41_CANBO</name>
<proteinExistence type="predicted"/>
<accession>A0ACB5TS41</accession>